<sequence>MRLPGLLTLAAALVVHAATEQQESSQSSRSEKTWRLWWTDLKFGHMRILARTKKNPTWSPSIDDEGSTRDEFYDDEDLFSGSGSGCK</sequence>
<dbReference type="OrthoDB" id="10044468at2759"/>
<protein>
    <submittedName>
        <fullName evidence="3">Uncharacterized protein</fullName>
    </submittedName>
</protein>
<evidence type="ECO:0000313" key="3">
    <source>
        <dbReference type="EMBL" id="KAJ3609441.1"/>
    </source>
</evidence>
<dbReference type="EMBL" id="JANIIK010000039">
    <property type="protein sequence ID" value="KAJ3609441.1"/>
    <property type="molecule type" value="Genomic_DNA"/>
</dbReference>
<dbReference type="Proteomes" id="UP001148018">
    <property type="component" value="Unassembled WGS sequence"/>
</dbReference>
<gene>
    <name evidence="3" type="ORF">NHX12_023962</name>
</gene>
<keyword evidence="4" id="KW-1185">Reference proteome</keyword>
<feature type="signal peptide" evidence="2">
    <location>
        <begin position="1"/>
        <end position="17"/>
    </location>
</feature>
<name>A0A9Q0EM15_9TELE</name>
<dbReference type="AlphaFoldDB" id="A0A9Q0EM15"/>
<feature type="region of interest" description="Disordered" evidence="1">
    <location>
        <begin position="54"/>
        <end position="87"/>
    </location>
</feature>
<reference evidence="3" key="1">
    <citation type="submission" date="2022-07" db="EMBL/GenBank/DDBJ databases">
        <title>Chromosome-level genome of Muraenolepis orangiensis.</title>
        <authorList>
            <person name="Kim J."/>
        </authorList>
    </citation>
    <scope>NUCLEOTIDE SEQUENCE</scope>
    <source>
        <strain evidence="3">KU_S4_2022</strain>
        <tissue evidence="3">Muscle</tissue>
    </source>
</reference>
<comment type="caution">
    <text evidence="3">The sequence shown here is derived from an EMBL/GenBank/DDBJ whole genome shotgun (WGS) entry which is preliminary data.</text>
</comment>
<proteinExistence type="predicted"/>
<feature type="chain" id="PRO_5040355194" evidence="2">
    <location>
        <begin position="18"/>
        <end position="87"/>
    </location>
</feature>
<evidence type="ECO:0000256" key="2">
    <source>
        <dbReference type="SAM" id="SignalP"/>
    </source>
</evidence>
<evidence type="ECO:0000256" key="1">
    <source>
        <dbReference type="SAM" id="MobiDB-lite"/>
    </source>
</evidence>
<keyword evidence="2" id="KW-0732">Signal</keyword>
<evidence type="ECO:0000313" key="4">
    <source>
        <dbReference type="Proteomes" id="UP001148018"/>
    </source>
</evidence>
<accession>A0A9Q0EM15</accession>
<organism evidence="3 4">
    <name type="scientific">Muraenolepis orangiensis</name>
    <name type="common">Patagonian moray cod</name>
    <dbReference type="NCBI Taxonomy" id="630683"/>
    <lineage>
        <taxon>Eukaryota</taxon>
        <taxon>Metazoa</taxon>
        <taxon>Chordata</taxon>
        <taxon>Craniata</taxon>
        <taxon>Vertebrata</taxon>
        <taxon>Euteleostomi</taxon>
        <taxon>Actinopterygii</taxon>
        <taxon>Neopterygii</taxon>
        <taxon>Teleostei</taxon>
        <taxon>Neoteleostei</taxon>
        <taxon>Acanthomorphata</taxon>
        <taxon>Zeiogadaria</taxon>
        <taxon>Gadariae</taxon>
        <taxon>Gadiformes</taxon>
        <taxon>Muraenolepidoidei</taxon>
        <taxon>Muraenolepididae</taxon>
        <taxon>Muraenolepis</taxon>
    </lineage>
</organism>